<dbReference type="Pfam" id="PF19300">
    <property type="entry name" value="BPD_transp_1_N"/>
    <property type="match status" value="1"/>
</dbReference>
<dbReference type="SUPFAM" id="SSF161098">
    <property type="entry name" value="MetI-like"/>
    <property type="match status" value="1"/>
</dbReference>
<evidence type="ECO:0000313" key="10">
    <source>
        <dbReference type="EMBL" id="NYD22696.1"/>
    </source>
</evidence>
<dbReference type="GO" id="GO:0005886">
    <property type="term" value="C:plasma membrane"/>
    <property type="evidence" value="ECO:0007669"/>
    <property type="project" value="UniProtKB-SubCell"/>
</dbReference>
<keyword evidence="2 7" id="KW-0813">Transport</keyword>
<reference evidence="10 11" key="1">
    <citation type="submission" date="2020-07" db="EMBL/GenBank/DDBJ databases">
        <title>Sequencing the genomes of 1000 actinobacteria strains.</title>
        <authorList>
            <person name="Klenk H.-P."/>
        </authorList>
    </citation>
    <scope>NUCLEOTIDE SEQUENCE [LARGE SCALE GENOMIC DNA]</scope>
    <source>
        <strain evidence="10 11">DSM 7487</strain>
    </source>
</reference>
<comment type="caution">
    <text evidence="10">The sequence shown here is derived from an EMBL/GenBank/DDBJ whole genome shotgun (WGS) entry which is preliminary data.</text>
</comment>
<evidence type="ECO:0000256" key="3">
    <source>
        <dbReference type="ARBA" id="ARBA00022475"/>
    </source>
</evidence>
<feature type="transmembrane region" description="Helical" evidence="7">
    <location>
        <begin position="298"/>
        <end position="318"/>
    </location>
</feature>
<comment type="similarity">
    <text evidence="7">Belongs to the binding-protein-dependent transport system permease family.</text>
</comment>
<evidence type="ECO:0000256" key="8">
    <source>
        <dbReference type="SAM" id="MobiDB-lite"/>
    </source>
</evidence>
<accession>A0A7Y9DLF8</accession>
<name>A0A7Y9DLF8_9ACTN</name>
<feature type="transmembrane region" description="Helical" evidence="7">
    <location>
        <begin position="165"/>
        <end position="188"/>
    </location>
</feature>
<organism evidence="10 11">
    <name type="scientific">Kineococcus aurantiacus</name>
    <dbReference type="NCBI Taxonomy" id="37633"/>
    <lineage>
        <taxon>Bacteria</taxon>
        <taxon>Bacillati</taxon>
        <taxon>Actinomycetota</taxon>
        <taxon>Actinomycetes</taxon>
        <taxon>Kineosporiales</taxon>
        <taxon>Kineosporiaceae</taxon>
        <taxon>Kineococcus</taxon>
    </lineage>
</organism>
<keyword evidence="5 7" id="KW-1133">Transmembrane helix</keyword>
<dbReference type="AlphaFoldDB" id="A0A7Y9DLF8"/>
<feature type="transmembrane region" description="Helical" evidence="7">
    <location>
        <begin position="132"/>
        <end position="153"/>
    </location>
</feature>
<feature type="region of interest" description="Disordered" evidence="8">
    <location>
        <begin position="1"/>
        <end position="23"/>
    </location>
</feature>
<gene>
    <name evidence="10" type="ORF">BJ968_002236</name>
</gene>
<feature type="transmembrane region" description="Helical" evidence="7">
    <location>
        <begin position="234"/>
        <end position="250"/>
    </location>
</feature>
<dbReference type="Gene3D" id="1.10.3720.10">
    <property type="entry name" value="MetI-like"/>
    <property type="match status" value="1"/>
</dbReference>
<sequence length="372" mass="39389">MSTGLQPQVADPPATTRPGARSGSAAGRLIARHRWWITRLLALPLHLLLFAVATFFLVRLIPGDPAREVVGPEATQEDYLATRERLGLDGSLPDQLATYLGRLLHLDLGESIATGRSVTAEIGDRLPGTVELAVTAFTWLVLVTLVLSTVVVARPRSLAARLVRGYAQAAGSVPEFVVGVFGIFLFYATLHVVPAPTGRIRPGLVAPEPLTHFPLLDAVLRGDLPVVNSMTSRLLLPVCVLVVSVCPVLLKQLLSSLEEATASQPTRFMAAAGAPRRSVWAATYRRALPPVVTMSGNVFGSLVGGAVILETLFGLGGMGSYAVDAVSTTDFVALQGSLLVVGALSMVVFLLVDVVNMTLDPRRKPGRKVAGS</sequence>
<evidence type="ECO:0000256" key="4">
    <source>
        <dbReference type="ARBA" id="ARBA00022692"/>
    </source>
</evidence>
<evidence type="ECO:0000256" key="2">
    <source>
        <dbReference type="ARBA" id="ARBA00022448"/>
    </source>
</evidence>
<feature type="transmembrane region" description="Helical" evidence="7">
    <location>
        <begin position="338"/>
        <end position="359"/>
    </location>
</feature>
<evidence type="ECO:0000313" key="11">
    <source>
        <dbReference type="Proteomes" id="UP000521922"/>
    </source>
</evidence>
<protein>
    <submittedName>
        <fullName evidence="10">Peptide/nickel transport system permease protein</fullName>
    </submittedName>
</protein>
<evidence type="ECO:0000256" key="7">
    <source>
        <dbReference type="RuleBase" id="RU363032"/>
    </source>
</evidence>
<proteinExistence type="inferred from homology"/>
<evidence type="ECO:0000256" key="5">
    <source>
        <dbReference type="ARBA" id="ARBA00022989"/>
    </source>
</evidence>
<dbReference type="Pfam" id="PF00528">
    <property type="entry name" value="BPD_transp_1"/>
    <property type="match status" value="1"/>
</dbReference>
<dbReference type="RefSeq" id="WP_218884999.1">
    <property type="nucleotide sequence ID" value="NZ_BAAAGN010000009.1"/>
</dbReference>
<dbReference type="PROSITE" id="PS50928">
    <property type="entry name" value="ABC_TM1"/>
    <property type="match status" value="1"/>
</dbReference>
<dbReference type="EMBL" id="JACCBB010000001">
    <property type="protein sequence ID" value="NYD22696.1"/>
    <property type="molecule type" value="Genomic_DNA"/>
</dbReference>
<dbReference type="PANTHER" id="PTHR43163:SF6">
    <property type="entry name" value="DIPEPTIDE TRANSPORT SYSTEM PERMEASE PROTEIN DPPB-RELATED"/>
    <property type="match status" value="1"/>
</dbReference>
<dbReference type="InterPro" id="IPR035906">
    <property type="entry name" value="MetI-like_sf"/>
</dbReference>
<evidence type="ECO:0000256" key="1">
    <source>
        <dbReference type="ARBA" id="ARBA00004651"/>
    </source>
</evidence>
<comment type="subcellular location">
    <subcellularLocation>
        <location evidence="1 7">Cell membrane</location>
        <topology evidence="1 7">Multi-pass membrane protein</topology>
    </subcellularLocation>
</comment>
<dbReference type="GO" id="GO:0071916">
    <property type="term" value="F:dipeptide transmembrane transporter activity"/>
    <property type="evidence" value="ECO:0007669"/>
    <property type="project" value="TreeGrafter"/>
</dbReference>
<dbReference type="InterPro" id="IPR045621">
    <property type="entry name" value="BPD_transp_1_N"/>
</dbReference>
<feature type="transmembrane region" description="Helical" evidence="7">
    <location>
        <begin position="40"/>
        <end position="61"/>
    </location>
</feature>
<evidence type="ECO:0000256" key="6">
    <source>
        <dbReference type="ARBA" id="ARBA00023136"/>
    </source>
</evidence>
<keyword evidence="11" id="KW-1185">Reference proteome</keyword>
<keyword evidence="4 7" id="KW-0812">Transmembrane</keyword>
<dbReference type="InterPro" id="IPR000515">
    <property type="entry name" value="MetI-like"/>
</dbReference>
<keyword evidence="3" id="KW-1003">Cell membrane</keyword>
<dbReference type="PANTHER" id="PTHR43163">
    <property type="entry name" value="DIPEPTIDE TRANSPORT SYSTEM PERMEASE PROTEIN DPPB-RELATED"/>
    <property type="match status" value="1"/>
</dbReference>
<dbReference type="Proteomes" id="UP000521922">
    <property type="component" value="Unassembled WGS sequence"/>
</dbReference>
<keyword evidence="6 7" id="KW-0472">Membrane</keyword>
<evidence type="ECO:0000259" key="9">
    <source>
        <dbReference type="PROSITE" id="PS50928"/>
    </source>
</evidence>
<feature type="domain" description="ABC transmembrane type-1" evidence="9">
    <location>
        <begin position="126"/>
        <end position="356"/>
    </location>
</feature>